<gene>
    <name evidence="2" type="ORF">SM757_13060</name>
</gene>
<evidence type="ECO:0000313" key="2">
    <source>
        <dbReference type="EMBL" id="MDZ5457503.1"/>
    </source>
</evidence>
<proteinExistence type="predicted"/>
<dbReference type="Gene3D" id="3.30.1330.90">
    <property type="entry name" value="D-3-phosphoglycerate dehydrogenase, domain 3"/>
    <property type="match status" value="1"/>
</dbReference>
<protein>
    <submittedName>
        <fullName evidence="2">Serine dehydratase beta chain</fullName>
    </submittedName>
</protein>
<organism evidence="2 3">
    <name type="scientific">Azohydromonas lata</name>
    <dbReference type="NCBI Taxonomy" id="45677"/>
    <lineage>
        <taxon>Bacteria</taxon>
        <taxon>Pseudomonadati</taxon>
        <taxon>Pseudomonadota</taxon>
        <taxon>Betaproteobacteria</taxon>
        <taxon>Burkholderiales</taxon>
        <taxon>Sphaerotilaceae</taxon>
        <taxon>Azohydromonas</taxon>
    </lineage>
</organism>
<accession>A0ABU5IHU6</accession>
<dbReference type="InterPro" id="IPR005131">
    <property type="entry name" value="Ser_deHydtase_bsu"/>
</dbReference>
<dbReference type="RefSeq" id="WP_322465800.1">
    <property type="nucleotide sequence ID" value="NZ_JAXOJX010000019.1"/>
</dbReference>
<dbReference type="SUPFAM" id="SSF143548">
    <property type="entry name" value="Serine metabolism enzymes domain"/>
    <property type="match status" value="1"/>
</dbReference>
<dbReference type="EMBL" id="JAXOJX010000019">
    <property type="protein sequence ID" value="MDZ5457503.1"/>
    <property type="molecule type" value="Genomic_DNA"/>
</dbReference>
<evidence type="ECO:0000259" key="1">
    <source>
        <dbReference type="Pfam" id="PF03315"/>
    </source>
</evidence>
<evidence type="ECO:0000313" key="3">
    <source>
        <dbReference type="Proteomes" id="UP001293718"/>
    </source>
</evidence>
<keyword evidence="3" id="KW-1185">Reference proteome</keyword>
<feature type="domain" description="Serine dehydratase beta chain" evidence="1">
    <location>
        <begin position="57"/>
        <end position="156"/>
    </location>
</feature>
<comment type="caution">
    <text evidence="2">The sequence shown here is derived from an EMBL/GenBank/DDBJ whole genome shotgun (WGS) entry which is preliminary data.</text>
</comment>
<dbReference type="Pfam" id="PF03315">
    <property type="entry name" value="SDH_beta"/>
    <property type="match status" value="1"/>
</dbReference>
<dbReference type="InterPro" id="IPR029009">
    <property type="entry name" value="ASB_dom_sf"/>
</dbReference>
<dbReference type="Proteomes" id="UP001293718">
    <property type="component" value="Unassembled WGS sequence"/>
</dbReference>
<reference evidence="2 3" key="1">
    <citation type="submission" date="2023-11" db="EMBL/GenBank/DDBJ databases">
        <title>Draft genome of Azohydromonas lata strain H1 (DSM1123), a polyhydroxyalkanoate producer.</title>
        <authorList>
            <person name="Traversa D."/>
            <person name="D'Addabbo P."/>
            <person name="Pazzani C."/>
            <person name="Manzari C."/>
            <person name="Chiara M."/>
            <person name="Scrascia M."/>
        </authorList>
    </citation>
    <scope>NUCLEOTIDE SEQUENCE [LARGE SCALE GENOMIC DNA]</scope>
    <source>
        <strain evidence="2 3">H1</strain>
    </source>
</reference>
<sequence>MPAPPAPHDGPCITGFAAQPPCRSPSPCRPARRPPIWFLIPPPPRPWTRRAVSPKRGGLLQRTWRLKCELHGPAATAMDHAVMLGLEGFDMDRLDAGSTSRLLRRIQDKREIRLLGQRRIAFEARRHMTHASAAAGCALRLSAFDPAGQLLLDERFEVPPARLAPMSETA</sequence>
<name>A0ABU5IHU6_9BURK</name>